<dbReference type="PANTHER" id="PTHR48471">
    <property type="entry name" value="DDE TNP4 DOMAIN-CONTAINING PROTEIN"/>
    <property type="match status" value="1"/>
</dbReference>
<comment type="caution">
    <text evidence="1">The sequence shown here is derived from an EMBL/GenBank/DDBJ whole genome shotgun (WGS) entry which is preliminary data.</text>
</comment>
<organism evidence="1 2">
    <name type="scientific">Mycena maculata</name>
    <dbReference type="NCBI Taxonomy" id="230809"/>
    <lineage>
        <taxon>Eukaryota</taxon>
        <taxon>Fungi</taxon>
        <taxon>Dikarya</taxon>
        <taxon>Basidiomycota</taxon>
        <taxon>Agaricomycotina</taxon>
        <taxon>Agaricomycetes</taxon>
        <taxon>Agaricomycetidae</taxon>
        <taxon>Agaricales</taxon>
        <taxon>Marasmiineae</taxon>
        <taxon>Mycenaceae</taxon>
        <taxon>Mycena</taxon>
    </lineage>
</organism>
<protein>
    <recommendedName>
        <fullName evidence="3">DDE Tnp4 domain-containing protein</fullName>
    </recommendedName>
</protein>
<dbReference type="EMBL" id="JARJLG010000384">
    <property type="protein sequence ID" value="KAJ7713781.1"/>
    <property type="molecule type" value="Genomic_DNA"/>
</dbReference>
<sequence>MELEEIGDEETLSGAALAVVLLGAIEAHRLHIKRQKAKRLYLCCPQLLRDPRGATPWQVLYRSRNDRAYITTMGFDVTTFHAILDAGFDYAWNTTPIPRDDAVGTGETRPGARSLDASGALGLLLHYLNSTMREISLQQIFALIPTTISRYITFGLNILLTVLRGMSAAAIDWPRHLDHFRAYNDLIVASHSRLTGVFASIDGLNLACQTSDDEEIENATYNGWLCEHFVSSVLVFSPKGFYLVADTAFPRGTKQIEGKIKAPIKSGQRMRGTIDEIQARLAFDRELLSYRQTAEWGMCSLQGSFGRLRIPLEIGRQTERGDLLEICVRLNKVRAELVGINQICTVYMPLWKQTRDEEEIWANFENMLFSEQRRSDRVTTLQFTSQWIS</sequence>
<keyword evidence="2" id="KW-1185">Reference proteome</keyword>
<dbReference type="Proteomes" id="UP001215280">
    <property type="component" value="Unassembled WGS sequence"/>
</dbReference>
<dbReference type="AlphaFoldDB" id="A0AAD7MF90"/>
<evidence type="ECO:0008006" key="3">
    <source>
        <dbReference type="Google" id="ProtNLM"/>
    </source>
</evidence>
<accession>A0AAD7MF90</accession>
<dbReference type="PANTHER" id="PTHR48471:SF1">
    <property type="entry name" value="DDE TNP4 DOMAIN-CONTAINING PROTEIN"/>
    <property type="match status" value="1"/>
</dbReference>
<name>A0AAD7MF90_9AGAR</name>
<gene>
    <name evidence="1" type="ORF">DFH07DRAFT_872780</name>
</gene>
<reference evidence="1" key="1">
    <citation type="submission" date="2023-03" db="EMBL/GenBank/DDBJ databases">
        <title>Massive genome expansion in bonnet fungi (Mycena s.s.) driven by repeated elements and novel gene families across ecological guilds.</title>
        <authorList>
            <consortium name="Lawrence Berkeley National Laboratory"/>
            <person name="Harder C.B."/>
            <person name="Miyauchi S."/>
            <person name="Viragh M."/>
            <person name="Kuo A."/>
            <person name="Thoen E."/>
            <person name="Andreopoulos B."/>
            <person name="Lu D."/>
            <person name="Skrede I."/>
            <person name="Drula E."/>
            <person name="Henrissat B."/>
            <person name="Morin E."/>
            <person name="Kohler A."/>
            <person name="Barry K."/>
            <person name="LaButti K."/>
            <person name="Morin E."/>
            <person name="Salamov A."/>
            <person name="Lipzen A."/>
            <person name="Mereny Z."/>
            <person name="Hegedus B."/>
            <person name="Baldrian P."/>
            <person name="Stursova M."/>
            <person name="Weitz H."/>
            <person name="Taylor A."/>
            <person name="Grigoriev I.V."/>
            <person name="Nagy L.G."/>
            <person name="Martin F."/>
            <person name="Kauserud H."/>
        </authorList>
    </citation>
    <scope>NUCLEOTIDE SEQUENCE</scope>
    <source>
        <strain evidence="1">CBHHK188m</strain>
    </source>
</reference>
<evidence type="ECO:0000313" key="2">
    <source>
        <dbReference type="Proteomes" id="UP001215280"/>
    </source>
</evidence>
<proteinExistence type="predicted"/>
<evidence type="ECO:0000313" key="1">
    <source>
        <dbReference type="EMBL" id="KAJ7713781.1"/>
    </source>
</evidence>